<gene>
    <name evidence="1" type="ORF">MAR_004629</name>
</gene>
<proteinExistence type="predicted"/>
<keyword evidence="2" id="KW-1185">Reference proteome</keyword>
<reference evidence="1" key="1">
    <citation type="submission" date="2022-11" db="EMBL/GenBank/DDBJ databases">
        <title>Centuries of genome instability and evolution in soft-shell clam transmissible cancer (bioRxiv).</title>
        <authorList>
            <person name="Hart S.F.M."/>
            <person name="Yonemitsu M.A."/>
            <person name="Giersch R.M."/>
            <person name="Beal B.F."/>
            <person name="Arriagada G."/>
            <person name="Davis B.W."/>
            <person name="Ostrander E.A."/>
            <person name="Goff S.P."/>
            <person name="Metzger M.J."/>
        </authorList>
    </citation>
    <scope>NUCLEOTIDE SEQUENCE</scope>
    <source>
        <strain evidence="1">MELC-2E11</strain>
        <tissue evidence="1">Siphon/mantle</tissue>
    </source>
</reference>
<organism evidence="1 2">
    <name type="scientific">Mya arenaria</name>
    <name type="common">Soft-shell clam</name>
    <dbReference type="NCBI Taxonomy" id="6604"/>
    <lineage>
        <taxon>Eukaryota</taxon>
        <taxon>Metazoa</taxon>
        <taxon>Spiralia</taxon>
        <taxon>Lophotrochozoa</taxon>
        <taxon>Mollusca</taxon>
        <taxon>Bivalvia</taxon>
        <taxon>Autobranchia</taxon>
        <taxon>Heteroconchia</taxon>
        <taxon>Euheterodonta</taxon>
        <taxon>Imparidentia</taxon>
        <taxon>Neoheterodontei</taxon>
        <taxon>Myida</taxon>
        <taxon>Myoidea</taxon>
        <taxon>Myidae</taxon>
        <taxon>Mya</taxon>
    </lineage>
</organism>
<dbReference type="Proteomes" id="UP001164746">
    <property type="component" value="Chromosome 9"/>
</dbReference>
<dbReference type="EMBL" id="CP111020">
    <property type="protein sequence ID" value="WAR14524.1"/>
    <property type="molecule type" value="Genomic_DNA"/>
</dbReference>
<dbReference type="PANTHER" id="PTHR46880:SF5">
    <property type="entry name" value="DUF4371 DOMAIN-CONTAINING PROTEIN"/>
    <property type="match status" value="1"/>
</dbReference>
<evidence type="ECO:0000313" key="1">
    <source>
        <dbReference type="EMBL" id="WAR14524.1"/>
    </source>
</evidence>
<protein>
    <submittedName>
        <fullName evidence="1">ZN862-like protein</fullName>
    </submittedName>
</protein>
<sequence length="229" mass="26018">MVRVLDDFQPKICYLKLVEPPNTKADGIVVAIDAAFDEFEMPDYKNKTVGFCSDGASVMMGKKQGVIQKIKDQGQAPWILAMWCLAHRLELALIDCFKGEYLETVVDVLTSSAKRIKEAGEIADIMETQFTKPEKCNGTRWVDHNLRAISKLIKNWKVLVMHMMSYSEDATNGAEHLTDNYGDCMTEFRETLNGNEYFGETLLKVFDREILAGESRRIVQSVRLYSKEA</sequence>
<name>A0ABY7F196_MYAAR</name>
<evidence type="ECO:0000313" key="2">
    <source>
        <dbReference type="Proteomes" id="UP001164746"/>
    </source>
</evidence>
<dbReference type="PANTHER" id="PTHR46880">
    <property type="entry name" value="RAS-ASSOCIATING DOMAIN-CONTAINING PROTEIN"/>
    <property type="match status" value="1"/>
</dbReference>
<accession>A0ABY7F196</accession>